<accession>A0ABN8M4B0</accession>
<feature type="compositionally biased region" description="Basic and acidic residues" evidence="1">
    <location>
        <begin position="56"/>
        <end position="73"/>
    </location>
</feature>
<proteinExistence type="predicted"/>
<organism evidence="2 3">
    <name type="scientific">Porites evermanni</name>
    <dbReference type="NCBI Taxonomy" id="104178"/>
    <lineage>
        <taxon>Eukaryota</taxon>
        <taxon>Metazoa</taxon>
        <taxon>Cnidaria</taxon>
        <taxon>Anthozoa</taxon>
        <taxon>Hexacorallia</taxon>
        <taxon>Scleractinia</taxon>
        <taxon>Fungiina</taxon>
        <taxon>Poritidae</taxon>
        <taxon>Porites</taxon>
    </lineage>
</organism>
<name>A0ABN8M4B0_9CNID</name>
<dbReference type="Proteomes" id="UP001159427">
    <property type="component" value="Unassembled WGS sequence"/>
</dbReference>
<evidence type="ECO:0000256" key="1">
    <source>
        <dbReference type="SAM" id="MobiDB-lite"/>
    </source>
</evidence>
<reference evidence="2 3" key="1">
    <citation type="submission" date="2022-05" db="EMBL/GenBank/DDBJ databases">
        <authorList>
            <consortium name="Genoscope - CEA"/>
            <person name="William W."/>
        </authorList>
    </citation>
    <scope>NUCLEOTIDE SEQUENCE [LARGE SCALE GENOMIC DNA]</scope>
</reference>
<evidence type="ECO:0000313" key="3">
    <source>
        <dbReference type="Proteomes" id="UP001159427"/>
    </source>
</evidence>
<comment type="caution">
    <text evidence="2">The sequence shown here is derived from an EMBL/GenBank/DDBJ whole genome shotgun (WGS) entry which is preliminary data.</text>
</comment>
<protein>
    <submittedName>
        <fullName evidence="2">Uncharacterized protein</fullName>
    </submittedName>
</protein>
<gene>
    <name evidence="2" type="ORF">PEVE_00016745</name>
</gene>
<keyword evidence="3" id="KW-1185">Reference proteome</keyword>
<feature type="region of interest" description="Disordered" evidence="1">
    <location>
        <begin position="38"/>
        <end position="79"/>
    </location>
</feature>
<feature type="non-terminal residue" evidence="2">
    <location>
        <position position="79"/>
    </location>
</feature>
<dbReference type="EMBL" id="CALNXI010000232">
    <property type="protein sequence ID" value="CAH3022772.1"/>
    <property type="molecule type" value="Genomic_DNA"/>
</dbReference>
<evidence type="ECO:0000313" key="2">
    <source>
        <dbReference type="EMBL" id="CAH3022772.1"/>
    </source>
</evidence>
<sequence length="79" mass="9323">MASLENLGQTSGDYPIYRQNLGRSEKSLMGFKLFKKTDSKSETRRRSFSFLRRRSCSREERRSEDFLRPRRTGEGQSPE</sequence>